<accession>A0ABP9QK48</accession>
<comment type="caution">
    <text evidence="3">The sequence shown here is derived from an EMBL/GenBank/DDBJ whole genome shotgun (WGS) entry which is preliminary data.</text>
</comment>
<evidence type="ECO:0000256" key="1">
    <source>
        <dbReference type="ARBA" id="ARBA00008918"/>
    </source>
</evidence>
<dbReference type="InterPro" id="IPR005031">
    <property type="entry name" value="COQ10_START"/>
</dbReference>
<dbReference type="InterPro" id="IPR023393">
    <property type="entry name" value="START-like_dom_sf"/>
</dbReference>
<reference evidence="4" key="1">
    <citation type="journal article" date="2019" name="Int. J. Syst. Evol. Microbiol.">
        <title>The Global Catalogue of Microorganisms (GCM) 10K type strain sequencing project: providing services to taxonomists for standard genome sequencing and annotation.</title>
        <authorList>
            <consortium name="The Broad Institute Genomics Platform"/>
            <consortium name="The Broad Institute Genome Sequencing Center for Infectious Disease"/>
            <person name="Wu L."/>
            <person name="Ma J."/>
        </authorList>
    </citation>
    <scope>NUCLEOTIDE SEQUENCE [LARGE SCALE GENOMIC DNA]</scope>
    <source>
        <strain evidence="4">JCM 18715</strain>
    </source>
</reference>
<sequence length="149" mass="17032">MVWRALTELPAYPVWWPMHVQIRVLNLLPELLGSQVEFRPRGGLRFVCEIAEAEPHSTLRMNYVCGLFAGRGIWTLEPLEDGATRLAYDVDIHVRGRALAMLASLVDLKAHHVRLMRHIFQGLQEHLARQPWPSLDGTGRSAFMRLISN</sequence>
<dbReference type="EMBL" id="BAABLD010000007">
    <property type="protein sequence ID" value="GAA5163281.1"/>
    <property type="molecule type" value="Genomic_DNA"/>
</dbReference>
<dbReference type="Pfam" id="PF03364">
    <property type="entry name" value="Polyketide_cyc"/>
    <property type="match status" value="1"/>
</dbReference>
<evidence type="ECO:0000313" key="4">
    <source>
        <dbReference type="Proteomes" id="UP001500547"/>
    </source>
</evidence>
<comment type="similarity">
    <text evidence="1">Belongs to the ribosome association toxin RatA family.</text>
</comment>
<keyword evidence="4" id="KW-1185">Reference proteome</keyword>
<proteinExistence type="inferred from homology"/>
<organism evidence="3 4">
    <name type="scientific">Viridibacterium curvum</name>
    <dbReference type="NCBI Taxonomy" id="1101404"/>
    <lineage>
        <taxon>Bacteria</taxon>
        <taxon>Pseudomonadati</taxon>
        <taxon>Pseudomonadota</taxon>
        <taxon>Betaproteobacteria</taxon>
        <taxon>Rhodocyclales</taxon>
        <taxon>Rhodocyclaceae</taxon>
        <taxon>Viridibacterium</taxon>
    </lineage>
</organism>
<evidence type="ECO:0000313" key="3">
    <source>
        <dbReference type="EMBL" id="GAA5163281.1"/>
    </source>
</evidence>
<evidence type="ECO:0000259" key="2">
    <source>
        <dbReference type="Pfam" id="PF03364"/>
    </source>
</evidence>
<feature type="domain" description="Coenzyme Q-binding protein COQ10 START" evidence="2">
    <location>
        <begin position="2"/>
        <end position="106"/>
    </location>
</feature>
<dbReference type="Proteomes" id="UP001500547">
    <property type="component" value="Unassembled WGS sequence"/>
</dbReference>
<name>A0ABP9QK48_9RHOO</name>
<dbReference type="CDD" id="cd07812">
    <property type="entry name" value="SRPBCC"/>
    <property type="match status" value="1"/>
</dbReference>
<gene>
    <name evidence="3" type="ORF">GCM10025770_15170</name>
</gene>
<protein>
    <recommendedName>
        <fullName evidence="2">Coenzyme Q-binding protein COQ10 START domain-containing protein</fullName>
    </recommendedName>
</protein>
<dbReference type="SUPFAM" id="SSF55961">
    <property type="entry name" value="Bet v1-like"/>
    <property type="match status" value="1"/>
</dbReference>
<dbReference type="Gene3D" id="3.30.530.20">
    <property type="match status" value="1"/>
</dbReference>